<dbReference type="PANTHER" id="PTHR42942:SF1">
    <property type="entry name" value="ALKYLTRANSFERASE-LIKE PROTEIN 1"/>
    <property type="match status" value="1"/>
</dbReference>
<dbReference type="InterPro" id="IPR036388">
    <property type="entry name" value="WH-like_DNA-bd_sf"/>
</dbReference>
<dbReference type="Proteomes" id="UP000181917">
    <property type="component" value="Unassembled WGS sequence"/>
</dbReference>
<dbReference type="InterPro" id="IPR014048">
    <property type="entry name" value="MethylDNA_cys_MeTrfase_DNA-bd"/>
</dbReference>
<dbReference type="Gene3D" id="1.10.10.10">
    <property type="entry name" value="Winged helix-like DNA-binding domain superfamily/Winged helix DNA-binding domain"/>
    <property type="match status" value="1"/>
</dbReference>
<dbReference type="PANTHER" id="PTHR42942">
    <property type="entry name" value="6-O-METHYLGUANINE DNA METHYLTRANSFERASE"/>
    <property type="match status" value="1"/>
</dbReference>
<dbReference type="GO" id="GO:0006281">
    <property type="term" value="P:DNA repair"/>
    <property type="evidence" value="ECO:0007669"/>
    <property type="project" value="InterPro"/>
</dbReference>
<protein>
    <submittedName>
        <fullName evidence="3">Alkylated DNA nucleotide flippase Atl1, participates in nucleotide excision repair, Ada-like DNA-binding domain</fullName>
    </submittedName>
</protein>
<dbReference type="KEGG" id="acry:AC20117_00460"/>
<dbReference type="GO" id="GO:0003677">
    <property type="term" value="F:DNA binding"/>
    <property type="evidence" value="ECO:0007669"/>
    <property type="project" value="UniProtKB-KW"/>
</dbReference>
<dbReference type="AlphaFoldDB" id="A0A1H1FF14"/>
<dbReference type="RefSeq" id="WP_074701527.1">
    <property type="nucleotide sequence ID" value="NZ_CP018863.1"/>
</dbReference>
<dbReference type="SUPFAM" id="SSF46767">
    <property type="entry name" value="Methylated DNA-protein cysteine methyltransferase, C-terminal domain"/>
    <property type="match status" value="1"/>
</dbReference>
<sequence>MRREFVDAVLEVAALIPAGRVLSYGDIAELLGSGGARQVGRVMSLHGGAVPWWRVIRADGTLPHELMGQAVQRYQREFTPIIIRETGAGPKVQMQLARWFPDDHDFDRIEDIRQKMSLPADGMEP</sequence>
<dbReference type="InterPro" id="IPR036217">
    <property type="entry name" value="MethylDNA_cys_MeTrfase_DNAb"/>
</dbReference>
<keyword evidence="4" id="KW-1185">Reference proteome</keyword>
<dbReference type="InterPro" id="IPR052520">
    <property type="entry name" value="ATL_DNA_repair"/>
</dbReference>
<evidence type="ECO:0000313" key="4">
    <source>
        <dbReference type="Proteomes" id="UP000181917"/>
    </source>
</evidence>
<dbReference type="STRING" id="37928.SAMN04489742_3406"/>
<gene>
    <name evidence="3" type="ORF">SAMN04489742_3406</name>
</gene>
<feature type="domain" description="Methylated-DNA-[protein]-cysteine S-methyltransferase DNA binding" evidence="2">
    <location>
        <begin position="4"/>
        <end position="72"/>
    </location>
</feature>
<evidence type="ECO:0000313" key="3">
    <source>
        <dbReference type="EMBL" id="SDQ99329.1"/>
    </source>
</evidence>
<accession>A0A1H1FF14</accession>
<dbReference type="GO" id="GO:0003824">
    <property type="term" value="F:catalytic activity"/>
    <property type="evidence" value="ECO:0007669"/>
    <property type="project" value="InterPro"/>
</dbReference>
<evidence type="ECO:0000259" key="2">
    <source>
        <dbReference type="Pfam" id="PF01035"/>
    </source>
</evidence>
<proteinExistence type="predicted"/>
<dbReference type="Pfam" id="PF01035">
    <property type="entry name" value="DNA_binding_1"/>
    <property type="match status" value="1"/>
</dbReference>
<dbReference type="EMBL" id="FNKH01000002">
    <property type="protein sequence ID" value="SDQ99329.1"/>
    <property type="molecule type" value="Genomic_DNA"/>
</dbReference>
<evidence type="ECO:0000256" key="1">
    <source>
        <dbReference type="ARBA" id="ARBA00022763"/>
    </source>
</evidence>
<reference evidence="3 4" key="1">
    <citation type="submission" date="2016-10" db="EMBL/GenBank/DDBJ databases">
        <authorList>
            <person name="de Groot N.N."/>
        </authorList>
    </citation>
    <scope>NUCLEOTIDE SEQUENCE [LARGE SCALE GENOMIC DNA]</scope>
    <source>
        <strain evidence="3 4">DSM 20117</strain>
    </source>
</reference>
<dbReference type="OrthoDB" id="9132167at2"/>
<keyword evidence="3" id="KW-0238">DNA-binding</keyword>
<keyword evidence="1" id="KW-0227">DNA damage</keyword>
<organism evidence="3 4">
    <name type="scientific">Crystallibacter crystallopoietes</name>
    <dbReference type="NCBI Taxonomy" id="37928"/>
    <lineage>
        <taxon>Bacteria</taxon>
        <taxon>Bacillati</taxon>
        <taxon>Actinomycetota</taxon>
        <taxon>Actinomycetes</taxon>
        <taxon>Micrococcales</taxon>
        <taxon>Micrococcaceae</taxon>
        <taxon>Crystallibacter</taxon>
    </lineage>
</organism>
<name>A0A1H1FF14_9MICC</name>
<dbReference type="CDD" id="cd06445">
    <property type="entry name" value="ATase"/>
    <property type="match status" value="1"/>
</dbReference>